<evidence type="ECO:0000256" key="17">
    <source>
        <dbReference type="SAM" id="Phobius"/>
    </source>
</evidence>
<dbReference type="GO" id="GO:0016020">
    <property type="term" value="C:membrane"/>
    <property type="evidence" value="ECO:0007669"/>
    <property type="project" value="UniProtKB-SubCell"/>
</dbReference>
<dbReference type="EMBL" id="OE844501">
    <property type="protein sequence ID" value="CAD7605510.1"/>
    <property type="molecule type" value="Genomic_DNA"/>
</dbReference>
<evidence type="ECO:0000256" key="2">
    <source>
        <dbReference type="ARBA" id="ARBA00004186"/>
    </source>
</evidence>
<dbReference type="GO" id="GO:0005819">
    <property type="term" value="C:spindle"/>
    <property type="evidence" value="ECO:0007669"/>
    <property type="project" value="UniProtKB-SubCell"/>
</dbReference>
<evidence type="ECO:0000256" key="16">
    <source>
        <dbReference type="ARBA" id="ARBA00068227"/>
    </source>
</evidence>
<evidence type="ECO:0000256" key="9">
    <source>
        <dbReference type="ARBA" id="ARBA00022776"/>
    </source>
</evidence>
<sequence>MIESCSKKRMLLAIVLLGGLTLLVLILESHWTSVGARSYPTVSGKNNSSDHGCWLHEEYQIVEPCHLCTDFEIASKSNFVCVPTHFKEVIQCQISGKASRSCDKVTWLEERNFWIFEGVMFVIGVISTTTVFARQKVLDRQMMRRIQRQLANSV</sequence>
<keyword evidence="6" id="KW-0132">Cell division</keyword>
<evidence type="ECO:0000313" key="18">
    <source>
        <dbReference type="EMBL" id="CAD7605510.1"/>
    </source>
</evidence>
<evidence type="ECO:0000256" key="4">
    <source>
        <dbReference type="ARBA" id="ARBA00004479"/>
    </source>
</evidence>
<gene>
    <name evidence="18" type="ORF">TGEB3V08_LOCUS9533</name>
</gene>
<dbReference type="PANTHER" id="PTHR13041:SF3">
    <property type="entry name" value="PROTEIN JTB"/>
    <property type="match status" value="1"/>
</dbReference>
<evidence type="ECO:0000256" key="14">
    <source>
        <dbReference type="ARBA" id="ARBA00023306"/>
    </source>
</evidence>
<dbReference type="Pfam" id="PF05439">
    <property type="entry name" value="JTB"/>
    <property type="match status" value="1"/>
</dbReference>
<keyword evidence="14" id="KW-0131">Cell cycle</keyword>
<keyword evidence="10 17" id="KW-1133">Transmembrane helix</keyword>
<evidence type="ECO:0000256" key="6">
    <source>
        <dbReference type="ARBA" id="ARBA00022618"/>
    </source>
</evidence>
<feature type="transmembrane region" description="Helical" evidence="17">
    <location>
        <begin position="113"/>
        <end position="133"/>
    </location>
</feature>
<evidence type="ECO:0000256" key="11">
    <source>
        <dbReference type="ARBA" id="ARBA00023128"/>
    </source>
</evidence>
<evidence type="ECO:0000256" key="8">
    <source>
        <dbReference type="ARBA" id="ARBA00022729"/>
    </source>
</evidence>
<reference evidence="18" key="1">
    <citation type="submission" date="2020-11" db="EMBL/GenBank/DDBJ databases">
        <authorList>
            <person name="Tran Van P."/>
        </authorList>
    </citation>
    <scope>NUCLEOTIDE SEQUENCE</scope>
</reference>
<dbReference type="GO" id="GO:0005813">
    <property type="term" value="C:centrosome"/>
    <property type="evidence" value="ECO:0007669"/>
    <property type="project" value="UniProtKB-SubCell"/>
</dbReference>
<proteinExistence type="inferred from homology"/>
<dbReference type="GO" id="GO:0000281">
    <property type="term" value="P:mitotic cytokinesis"/>
    <property type="evidence" value="ECO:0007669"/>
    <property type="project" value="TreeGrafter"/>
</dbReference>
<evidence type="ECO:0000256" key="5">
    <source>
        <dbReference type="ARBA" id="ARBA00022490"/>
    </source>
</evidence>
<keyword evidence="8" id="KW-0732">Signal</keyword>
<evidence type="ECO:0000256" key="3">
    <source>
        <dbReference type="ARBA" id="ARBA00004300"/>
    </source>
</evidence>
<evidence type="ECO:0000256" key="12">
    <source>
        <dbReference type="ARBA" id="ARBA00023136"/>
    </source>
</evidence>
<dbReference type="GO" id="GO:0030496">
    <property type="term" value="C:midbody"/>
    <property type="evidence" value="ECO:0007669"/>
    <property type="project" value="TreeGrafter"/>
</dbReference>
<evidence type="ECO:0000256" key="7">
    <source>
        <dbReference type="ARBA" id="ARBA00022692"/>
    </source>
</evidence>
<dbReference type="FunFam" id="3.30.720.220:FF:000001">
    <property type="entry name" value="Jumping translocation breakpoint"/>
    <property type="match status" value="1"/>
</dbReference>
<evidence type="ECO:0000256" key="10">
    <source>
        <dbReference type="ARBA" id="ARBA00022989"/>
    </source>
</evidence>
<dbReference type="PANTHER" id="PTHR13041">
    <property type="entry name" value="JTB PROTEIN-RELATED"/>
    <property type="match status" value="1"/>
</dbReference>
<comment type="similarity">
    <text evidence="15">Belongs to the JTB family.</text>
</comment>
<protein>
    <recommendedName>
        <fullName evidence="16">Protein JTB</fullName>
    </recommendedName>
</protein>
<accession>A0A7R9K5K9</accession>
<keyword evidence="13" id="KW-0206">Cytoskeleton</keyword>
<organism evidence="18">
    <name type="scientific">Timema genevievae</name>
    <name type="common">Walking stick</name>
    <dbReference type="NCBI Taxonomy" id="629358"/>
    <lineage>
        <taxon>Eukaryota</taxon>
        <taxon>Metazoa</taxon>
        <taxon>Ecdysozoa</taxon>
        <taxon>Arthropoda</taxon>
        <taxon>Hexapoda</taxon>
        <taxon>Insecta</taxon>
        <taxon>Pterygota</taxon>
        <taxon>Neoptera</taxon>
        <taxon>Polyneoptera</taxon>
        <taxon>Phasmatodea</taxon>
        <taxon>Timematodea</taxon>
        <taxon>Timematoidea</taxon>
        <taxon>Timematidae</taxon>
        <taxon>Timema</taxon>
    </lineage>
</organism>
<keyword evidence="11" id="KW-0496">Mitochondrion</keyword>
<name>A0A7R9K5K9_TIMGE</name>
<keyword evidence="5" id="KW-0963">Cytoplasm</keyword>
<dbReference type="Gene3D" id="3.30.720.220">
    <property type="match status" value="1"/>
</dbReference>
<dbReference type="AlphaFoldDB" id="A0A7R9K5K9"/>
<comment type="subcellular location">
    <subcellularLocation>
        <location evidence="3">Cytoplasm</location>
        <location evidence="3">Cytoskeleton</location>
        <location evidence="3">Microtubule organizing center</location>
        <location evidence="3">Centrosome</location>
    </subcellularLocation>
    <subcellularLocation>
        <location evidence="2">Cytoplasm</location>
        <location evidence="2">Cytoskeleton</location>
        <location evidence="2">Spindle</location>
    </subcellularLocation>
    <subcellularLocation>
        <location evidence="4">Membrane</location>
        <topology evidence="4">Single-pass type I membrane protein</topology>
    </subcellularLocation>
    <subcellularLocation>
        <location evidence="1">Mitochondrion</location>
    </subcellularLocation>
</comment>
<evidence type="ECO:0000256" key="1">
    <source>
        <dbReference type="ARBA" id="ARBA00004173"/>
    </source>
</evidence>
<dbReference type="InterPro" id="IPR008657">
    <property type="entry name" value="JTB"/>
</dbReference>
<evidence type="ECO:0000256" key="13">
    <source>
        <dbReference type="ARBA" id="ARBA00023212"/>
    </source>
</evidence>
<dbReference type="GO" id="GO:0005739">
    <property type="term" value="C:mitochondrion"/>
    <property type="evidence" value="ECO:0007669"/>
    <property type="project" value="UniProtKB-SubCell"/>
</dbReference>
<keyword evidence="9" id="KW-0498">Mitosis</keyword>
<keyword evidence="7 17" id="KW-0812">Transmembrane</keyword>
<keyword evidence="12 17" id="KW-0472">Membrane</keyword>
<evidence type="ECO:0000256" key="15">
    <source>
        <dbReference type="ARBA" id="ARBA00060886"/>
    </source>
</evidence>